<dbReference type="Proteomes" id="UP000321863">
    <property type="component" value="Unassembled WGS sequence"/>
</dbReference>
<evidence type="ECO:0000313" key="2">
    <source>
        <dbReference type="Proteomes" id="UP000321863"/>
    </source>
</evidence>
<reference evidence="1 2" key="1">
    <citation type="submission" date="2019-07" db="EMBL/GenBank/DDBJ databases">
        <title>Whole genome shotgun sequence of Chryseobacterium hagamense NBRC 105253.</title>
        <authorList>
            <person name="Hosoyama A."/>
            <person name="Uohara A."/>
            <person name="Ohji S."/>
            <person name="Ichikawa N."/>
        </authorList>
    </citation>
    <scope>NUCLEOTIDE SEQUENCE [LARGE SCALE GENOMIC DNA]</scope>
    <source>
        <strain evidence="1 2">NBRC 105253</strain>
    </source>
</reference>
<gene>
    <name evidence="1" type="ORF">CHA01nite_38590</name>
</gene>
<sequence length="270" mass="30372">MKNILKAALIIGVYLCLILVLSCNKSRQENQPKEPAKADATVKQNAEPQANKEYSCEYLLKELVFSGNLEALKKFRETAIRIENISGNKITIEVYAKEMSDRTGELRAVENTVAWLEFIPETRKLYDITADPESPVELNYDKTLFTRHSLTELCGMKTVGSLQRKTEISCKEITGEMASGQECILSSTTFEKAYKDLIDQRAVNDSKYLPKELPAKNTSVEISKSGLMNIDFTITADQVSIEMLYAGGTTDITFEKYGDKLKRTVMYNAD</sequence>
<dbReference type="AlphaFoldDB" id="A0A511YSG7"/>
<name>A0A511YSG7_9FLAO</name>
<comment type="caution">
    <text evidence="1">The sequence shown here is derived from an EMBL/GenBank/DDBJ whole genome shotgun (WGS) entry which is preliminary data.</text>
</comment>
<dbReference type="PROSITE" id="PS51257">
    <property type="entry name" value="PROKAR_LIPOPROTEIN"/>
    <property type="match status" value="1"/>
</dbReference>
<keyword evidence="2" id="KW-1185">Reference proteome</keyword>
<organism evidence="1 2">
    <name type="scientific">Chryseobacterium hagamense</name>
    <dbReference type="NCBI Taxonomy" id="395935"/>
    <lineage>
        <taxon>Bacteria</taxon>
        <taxon>Pseudomonadati</taxon>
        <taxon>Bacteroidota</taxon>
        <taxon>Flavobacteriia</taxon>
        <taxon>Flavobacteriales</taxon>
        <taxon>Weeksellaceae</taxon>
        <taxon>Chryseobacterium group</taxon>
        <taxon>Chryseobacterium</taxon>
    </lineage>
</organism>
<proteinExistence type="predicted"/>
<dbReference type="EMBL" id="BJYJ01000049">
    <property type="protein sequence ID" value="GEN78119.1"/>
    <property type="molecule type" value="Genomic_DNA"/>
</dbReference>
<evidence type="ECO:0000313" key="1">
    <source>
        <dbReference type="EMBL" id="GEN78119.1"/>
    </source>
</evidence>
<protein>
    <submittedName>
        <fullName evidence="1">Uncharacterized protein</fullName>
    </submittedName>
</protein>
<accession>A0A511YSG7</accession>